<feature type="compositionally biased region" description="Polar residues" evidence="1">
    <location>
        <begin position="42"/>
        <end position="54"/>
    </location>
</feature>
<gene>
    <name evidence="2" type="ORF">PGLA1383_LOCUS50265</name>
</gene>
<protein>
    <submittedName>
        <fullName evidence="2">Uncharacterized protein</fullName>
    </submittedName>
</protein>
<feature type="non-terminal residue" evidence="2">
    <location>
        <position position="54"/>
    </location>
</feature>
<reference evidence="2" key="1">
    <citation type="submission" date="2021-02" db="EMBL/GenBank/DDBJ databases">
        <authorList>
            <person name="Dougan E. K."/>
            <person name="Rhodes N."/>
            <person name="Thang M."/>
            <person name="Chan C."/>
        </authorList>
    </citation>
    <scope>NUCLEOTIDE SEQUENCE</scope>
</reference>
<evidence type="ECO:0000313" key="2">
    <source>
        <dbReference type="EMBL" id="CAE8634617.1"/>
    </source>
</evidence>
<keyword evidence="3" id="KW-1185">Reference proteome</keyword>
<proteinExistence type="predicted"/>
<dbReference type="AlphaFoldDB" id="A0A813HA94"/>
<feature type="region of interest" description="Disordered" evidence="1">
    <location>
        <begin position="1"/>
        <end position="54"/>
    </location>
</feature>
<sequence>MPAPPGRASRAPHGGGSGSSEGSREGSAHARRRRLAPRRTLVASQQAGQQSPSF</sequence>
<dbReference type="Proteomes" id="UP000654075">
    <property type="component" value="Unassembled WGS sequence"/>
</dbReference>
<evidence type="ECO:0000256" key="1">
    <source>
        <dbReference type="SAM" id="MobiDB-lite"/>
    </source>
</evidence>
<dbReference type="EMBL" id="CAJNNV010031084">
    <property type="protein sequence ID" value="CAE8634617.1"/>
    <property type="molecule type" value="Genomic_DNA"/>
</dbReference>
<organism evidence="2 3">
    <name type="scientific">Polarella glacialis</name>
    <name type="common">Dinoflagellate</name>
    <dbReference type="NCBI Taxonomy" id="89957"/>
    <lineage>
        <taxon>Eukaryota</taxon>
        <taxon>Sar</taxon>
        <taxon>Alveolata</taxon>
        <taxon>Dinophyceae</taxon>
        <taxon>Suessiales</taxon>
        <taxon>Suessiaceae</taxon>
        <taxon>Polarella</taxon>
    </lineage>
</organism>
<name>A0A813HA94_POLGL</name>
<comment type="caution">
    <text evidence="2">The sequence shown here is derived from an EMBL/GenBank/DDBJ whole genome shotgun (WGS) entry which is preliminary data.</text>
</comment>
<evidence type="ECO:0000313" key="3">
    <source>
        <dbReference type="Proteomes" id="UP000654075"/>
    </source>
</evidence>
<accession>A0A813HA94</accession>